<evidence type="ECO:0000256" key="3">
    <source>
        <dbReference type="ARBA" id="ARBA00012239"/>
    </source>
</evidence>
<dbReference type="EC" id="2.8.1.7" evidence="3"/>
<dbReference type="FunFam" id="3.40.640.10:FF:000003">
    <property type="entry name" value="Cysteine desulfurase IscS"/>
    <property type="match status" value="1"/>
</dbReference>
<dbReference type="InterPro" id="IPR010240">
    <property type="entry name" value="Cys_deSase_IscS"/>
</dbReference>
<dbReference type="GO" id="GO:0051536">
    <property type="term" value="F:iron-sulfur cluster binding"/>
    <property type="evidence" value="ECO:0007669"/>
    <property type="project" value="UniProtKB-KW"/>
</dbReference>
<dbReference type="InterPro" id="IPR020578">
    <property type="entry name" value="Aminotrans_V_PyrdxlP_BS"/>
</dbReference>
<dbReference type="InterPro" id="IPR015422">
    <property type="entry name" value="PyrdxlP-dep_Trfase_small"/>
</dbReference>
<dbReference type="GO" id="GO:0099128">
    <property type="term" value="C:mitochondrial [2Fe-2S] assembly complex"/>
    <property type="evidence" value="ECO:0007669"/>
    <property type="project" value="UniProtKB-ARBA"/>
</dbReference>
<comment type="cofactor">
    <cofactor evidence="1 9">
        <name>pyridoxal 5'-phosphate</name>
        <dbReference type="ChEBI" id="CHEBI:597326"/>
    </cofactor>
</comment>
<dbReference type="AlphaFoldDB" id="A0AAD8BXY6"/>
<feature type="region of interest" description="Disordered" evidence="10">
    <location>
        <begin position="20"/>
        <end position="71"/>
    </location>
</feature>
<evidence type="ECO:0000256" key="10">
    <source>
        <dbReference type="SAM" id="MobiDB-lite"/>
    </source>
</evidence>
<evidence type="ECO:0000256" key="1">
    <source>
        <dbReference type="ARBA" id="ARBA00001933"/>
    </source>
</evidence>
<dbReference type="GO" id="GO:0046872">
    <property type="term" value="F:metal ion binding"/>
    <property type="evidence" value="ECO:0007669"/>
    <property type="project" value="UniProtKB-KW"/>
</dbReference>
<organism evidence="12 13">
    <name type="scientific">Biomphalaria pfeifferi</name>
    <name type="common">Bloodfluke planorb</name>
    <name type="synonym">Freshwater snail</name>
    <dbReference type="NCBI Taxonomy" id="112525"/>
    <lineage>
        <taxon>Eukaryota</taxon>
        <taxon>Metazoa</taxon>
        <taxon>Spiralia</taxon>
        <taxon>Lophotrochozoa</taxon>
        <taxon>Mollusca</taxon>
        <taxon>Gastropoda</taxon>
        <taxon>Heterobranchia</taxon>
        <taxon>Euthyneura</taxon>
        <taxon>Panpulmonata</taxon>
        <taxon>Hygrophila</taxon>
        <taxon>Lymnaeoidea</taxon>
        <taxon>Planorbidae</taxon>
        <taxon>Biomphalaria</taxon>
    </lineage>
</organism>
<keyword evidence="5" id="KW-0479">Metal-binding</keyword>
<dbReference type="InterPro" id="IPR015424">
    <property type="entry name" value="PyrdxlP-dep_Trfase"/>
</dbReference>
<evidence type="ECO:0000259" key="11">
    <source>
        <dbReference type="Pfam" id="PF00266"/>
    </source>
</evidence>
<keyword evidence="4" id="KW-0808">Transferase</keyword>
<evidence type="ECO:0000256" key="8">
    <source>
        <dbReference type="ARBA" id="ARBA00023014"/>
    </source>
</evidence>
<dbReference type="SUPFAM" id="SSF53383">
    <property type="entry name" value="PLP-dependent transferases"/>
    <property type="match status" value="1"/>
</dbReference>
<dbReference type="EMBL" id="JASAOG010000028">
    <property type="protein sequence ID" value="KAK0061875.1"/>
    <property type="molecule type" value="Genomic_DNA"/>
</dbReference>
<dbReference type="InterPro" id="IPR000192">
    <property type="entry name" value="Aminotrans_V_dom"/>
</dbReference>
<accession>A0AAD8BXY6</accession>
<evidence type="ECO:0000256" key="4">
    <source>
        <dbReference type="ARBA" id="ARBA00022679"/>
    </source>
</evidence>
<dbReference type="NCBIfam" id="NF010611">
    <property type="entry name" value="PRK14012.1"/>
    <property type="match status" value="1"/>
</dbReference>
<evidence type="ECO:0000313" key="12">
    <source>
        <dbReference type="EMBL" id="KAK0061875.1"/>
    </source>
</evidence>
<dbReference type="PANTHER" id="PTHR11601">
    <property type="entry name" value="CYSTEINE DESULFURYLASE FAMILY MEMBER"/>
    <property type="match status" value="1"/>
</dbReference>
<comment type="similarity">
    <text evidence="2">Belongs to the class-V pyridoxal-phosphate-dependent aminotransferase family. NifS/IscS subfamily.</text>
</comment>
<proteinExistence type="inferred from homology"/>
<dbReference type="Gene3D" id="3.40.640.10">
    <property type="entry name" value="Type I PLP-dependent aspartate aminotransferase-like (Major domain)"/>
    <property type="match status" value="1"/>
</dbReference>
<dbReference type="GO" id="GO:0030170">
    <property type="term" value="F:pyridoxal phosphate binding"/>
    <property type="evidence" value="ECO:0007669"/>
    <property type="project" value="InterPro"/>
</dbReference>
<feature type="domain" description="Aminotransferase class V" evidence="11">
    <location>
        <begin position="74"/>
        <end position="445"/>
    </location>
</feature>
<dbReference type="Gene3D" id="3.90.1150.10">
    <property type="entry name" value="Aspartate Aminotransferase, domain 1"/>
    <property type="match status" value="1"/>
</dbReference>
<keyword evidence="6" id="KW-0663">Pyridoxal phosphate</keyword>
<evidence type="ECO:0000256" key="2">
    <source>
        <dbReference type="ARBA" id="ARBA00006490"/>
    </source>
</evidence>
<dbReference type="HAMAP" id="MF_00331">
    <property type="entry name" value="Cys_desulf_IscS"/>
    <property type="match status" value="1"/>
</dbReference>
<feature type="compositionally biased region" description="Low complexity" evidence="10">
    <location>
        <begin position="20"/>
        <end position="43"/>
    </location>
</feature>
<evidence type="ECO:0000256" key="7">
    <source>
        <dbReference type="ARBA" id="ARBA00023004"/>
    </source>
</evidence>
<dbReference type="NCBIfam" id="TIGR02006">
    <property type="entry name" value="IscS"/>
    <property type="match status" value="1"/>
</dbReference>
<evidence type="ECO:0000313" key="13">
    <source>
        <dbReference type="Proteomes" id="UP001233172"/>
    </source>
</evidence>
<comment type="caution">
    <text evidence="12">The sequence shown here is derived from an EMBL/GenBank/DDBJ whole genome shotgun (WGS) entry which is preliminary data.</text>
</comment>
<dbReference type="PANTHER" id="PTHR11601:SF34">
    <property type="entry name" value="CYSTEINE DESULFURASE"/>
    <property type="match status" value="1"/>
</dbReference>
<keyword evidence="13" id="KW-1185">Reference proteome</keyword>
<gene>
    <name evidence="12" type="ORF">Bpfe_008790</name>
</gene>
<dbReference type="FunFam" id="3.90.1150.10:FF:000002">
    <property type="entry name" value="Cysteine desulfurase IscS"/>
    <property type="match status" value="1"/>
</dbReference>
<evidence type="ECO:0000256" key="6">
    <source>
        <dbReference type="ARBA" id="ARBA00022898"/>
    </source>
</evidence>
<dbReference type="InterPro" id="IPR015421">
    <property type="entry name" value="PyrdxlP-dep_Trfase_major"/>
</dbReference>
<keyword evidence="8" id="KW-0411">Iron-sulfur</keyword>
<feature type="compositionally biased region" description="Polar residues" evidence="10">
    <location>
        <begin position="44"/>
        <end position="63"/>
    </location>
</feature>
<dbReference type="GO" id="GO:0044571">
    <property type="term" value="P:[2Fe-2S] cluster assembly"/>
    <property type="evidence" value="ECO:0007669"/>
    <property type="project" value="InterPro"/>
</dbReference>
<reference evidence="12" key="2">
    <citation type="submission" date="2023-04" db="EMBL/GenBank/DDBJ databases">
        <authorList>
            <person name="Bu L."/>
            <person name="Lu L."/>
            <person name="Laidemitt M.R."/>
            <person name="Zhang S.M."/>
            <person name="Mutuku M."/>
            <person name="Mkoji G."/>
            <person name="Steinauer M."/>
            <person name="Loker E.S."/>
        </authorList>
    </citation>
    <scope>NUCLEOTIDE SEQUENCE</scope>
    <source>
        <strain evidence="12">KasaAsao</strain>
        <tissue evidence="12">Whole Snail</tissue>
    </source>
</reference>
<sequence length="482" mass="53338">MLCQFPRISRQLIKDVARSFSRNSQTTSSSTMHNHNESSSSNNRLSVQTQSSQTHTVSATQSKEMPPKDMRPLYLDTQATTPLDPRVLDVMMPYMLSQFGNPHSRTHAYGWESEAAVEKARKQVANIIGADPKEIIFTSGATESNNIAVKGVARFYKGKKNHIITTQTEHKCVLDSCRALEAEGFDVTYLGVQNNGLIDVKELEKSIRPETVLVSVMAINNEIGVKQPITEIGALCKAKKVFFHTDAAQAVGKIPLHVNEMNIDLMSISGHKIYGPKGIGALFVRRRPRVRIEPLQSGGGQERGMRSGTVPTPLVVGIGAACELAQEEMEASFLIYFFVVKYDSKRIKSLSNRLVHSIMEACPKVIRNGDPENTYPGCVNLSFAYVEGESLLMALKDVALSSGSACTSASLEPSYVLRAIGTDEDLAHSSIRFGIGRFTTDEEIDFTIKKCISHVKKLREMSPLWEMVQEGIDLKSIKWTQH</sequence>
<dbReference type="Pfam" id="PF00266">
    <property type="entry name" value="Aminotran_5"/>
    <property type="match status" value="1"/>
</dbReference>
<evidence type="ECO:0000256" key="5">
    <source>
        <dbReference type="ARBA" id="ARBA00022723"/>
    </source>
</evidence>
<dbReference type="PROSITE" id="PS00595">
    <property type="entry name" value="AA_TRANSFER_CLASS_5"/>
    <property type="match status" value="1"/>
</dbReference>
<dbReference type="GO" id="GO:0031071">
    <property type="term" value="F:cysteine desulfurase activity"/>
    <property type="evidence" value="ECO:0007669"/>
    <property type="project" value="UniProtKB-EC"/>
</dbReference>
<reference evidence="12" key="1">
    <citation type="journal article" date="2023" name="PLoS Negl. Trop. Dis.">
        <title>A genome sequence for Biomphalaria pfeifferi, the major vector snail for the human-infecting parasite Schistosoma mansoni.</title>
        <authorList>
            <person name="Bu L."/>
            <person name="Lu L."/>
            <person name="Laidemitt M.R."/>
            <person name="Zhang S.M."/>
            <person name="Mutuku M."/>
            <person name="Mkoji G."/>
            <person name="Steinauer M."/>
            <person name="Loker E.S."/>
        </authorList>
    </citation>
    <scope>NUCLEOTIDE SEQUENCE</scope>
    <source>
        <strain evidence="12">KasaAsao</strain>
    </source>
</reference>
<dbReference type="GO" id="GO:0005634">
    <property type="term" value="C:nucleus"/>
    <property type="evidence" value="ECO:0007669"/>
    <property type="project" value="TreeGrafter"/>
</dbReference>
<evidence type="ECO:0000256" key="9">
    <source>
        <dbReference type="RuleBase" id="RU004504"/>
    </source>
</evidence>
<keyword evidence="7" id="KW-0408">Iron</keyword>
<dbReference type="Proteomes" id="UP001233172">
    <property type="component" value="Unassembled WGS sequence"/>
</dbReference>
<protein>
    <recommendedName>
        <fullName evidence="3">cysteine desulfurase</fullName>
        <ecNumber evidence="3">2.8.1.7</ecNumber>
    </recommendedName>
</protein>
<name>A0AAD8BXY6_BIOPF</name>